<dbReference type="RefSeq" id="XP_067803158.1">
    <property type="nucleotide sequence ID" value="XM_067946594.1"/>
</dbReference>
<protein>
    <submittedName>
        <fullName evidence="2">AH-BAR domain superfamily</fullName>
    </submittedName>
</protein>
<gene>
    <name evidence="2" type="ORF">BdWA1_001558</name>
</gene>
<reference evidence="2" key="1">
    <citation type="journal article" date="2023" name="Nat. Microbiol.">
        <title>Babesia duncani multi-omics identifies virulence factors and drug targets.</title>
        <authorList>
            <person name="Singh P."/>
            <person name="Lonardi S."/>
            <person name="Liang Q."/>
            <person name="Vydyam P."/>
            <person name="Khabirova E."/>
            <person name="Fang T."/>
            <person name="Gihaz S."/>
            <person name="Thekkiniath J."/>
            <person name="Munshi M."/>
            <person name="Abel S."/>
            <person name="Ciampossin L."/>
            <person name="Batugedara G."/>
            <person name="Gupta M."/>
            <person name="Lu X.M."/>
            <person name="Lenz T."/>
            <person name="Chakravarty S."/>
            <person name="Cornillot E."/>
            <person name="Hu Y."/>
            <person name="Ma W."/>
            <person name="Gonzalez L.M."/>
            <person name="Sanchez S."/>
            <person name="Estrada K."/>
            <person name="Sanchez-Flores A."/>
            <person name="Montero E."/>
            <person name="Harb O.S."/>
            <person name="Le Roch K.G."/>
            <person name="Mamoun C.B."/>
        </authorList>
    </citation>
    <scope>NUCLEOTIDE SEQUENCE</scope>
    <source>
        <strain evidence="2">WA1</strain>
    </source>
</reference>
<dbReference type="EMBL" id="JALLKP010000002">
    <property type="protein sequence ID" value="KAK2196316.1"/>
    <property type="molecule type" value="Genomic_DNA"/>
</dbReference>
<evidence type="ECO:0000313" key="2">
    <source>
        <dbReference type="EMBL" id="KAK2196316.1"/>
    </source>
</evidence>
<dbReference type="Gene3D" id="1.20.1270.60">
    <property type="entry name" value="Arfaptin homology (AH) domain/BAR domain"/>
    <property type="match status" value="1"/>
</dbReference>
<proteinExistence type="predicted"/>
<name>A0AAD9UNW0_9APIC</name>
<dbReference type="AlphaFoldDB" id="A0AAD9UNW0"/>
<evidence type="ECO:0000313" key="3">
    <source>
        <dbReference type="Proteomes" id="UP001214638"/>
    </source>
</evidence>
<dbReference type="Proteomes" id="UP001214638">
    <property type="component" value="Unassembled WGS sequence"/>
</dbReference>
<evidence type="ECO:0000256" key="1">
    <source>
        <dbReference type="SAM" id="Coils"/>
    </source>
</evidence>
<dbReference type="SUPFAM" id="SSF103657">
    <property type="entry name" value="BAR/IMD domain-like"/>
    <property type="match status" value="1"/>
</dbReference>
<feature type="coiled-coil region" evidence="1">
    <location>
        <begin position="182"/>
        <end position="209"/>
    </location>
</feature>
<comment type="caution">
    <text evidence="2">The sequence shown here is derived from an EMBL/GenBank/DDBJ whole genome shotgun (WGS) entry which is preliminary data.</text>
</comment>
<organism evidence="2 3">
    <name type="scientific">Babesia duncani</name>
    <dbReference type="NCBI Taxonomy" id="323732"/>
    <lineage>
        <taxon>Eukaryota</taxon>
        <taxon>Sar</taxon>
        <taxon>Alveolata</taxon>
        <taxon>Apicomplexa</taxon>
        <taxon>Aconoidasida</taxon>
        <taxon>Piroplasmida</taxon>
        <taxon>Babesiidae</taxon>
        <taxon>Babesia</taxon>
    </lineage>
</organism>
<accession>A0AAD9UNW0</accession>
<dbReference type="KEGG" id="bdw:94335856"/>
<keyword evidence="1" id="KW-0175">Coiled coil</keyword>
<sequence>MDNSVDDESINITAGMKDVEIANVDNVNSQAIDTLVFDLQKYSITTEYDIKTEEHFGDVFMPRTNYSSTTPDLESTVRDVSFDSISPSSDSEVLNSAGKLLKKVEKGLGNNALVTNVLVDFCKIGNTFVQGVDDLIKRINVSFENECEGAVTAVASLKSYMLKMVEGQRDFIDAVLNECAVSSHLKEQYEELKKDLIALNSDFEATEAKRNLCIGEMEDVYLQAKTGIQMCEEAKHQNPGVRSRLNGGLIAVLLNFLRLREDCNRFDKAQNSTKRLLHGQCEELVQKLQQLDQDRLSEMRDCLSKFAIYETARIRNLQYDLNGMIQTLDEFDPCQSSYNEKYINESVKFTTPRHPQPFINLSIPRVFSQYAVSRLSLAPPKERVITKLQTQLTKFVNCAWENSENIESVIEEFAGEMHSSLMRQIFCNLVVTRACEHQWSVEMECLKRMSGLLKIVLSQCDRQKDYWTGYEILKMAKLIHAKVPRIPGHDKGPQMCLLQTLIHSHRFWSSVAFWTECLAIVIGQDLQAIFENCNSETITFSPCTRELKSFYNWMTSFGIDKQRSRLLIVKTCEALKLPQSYWQDLVPRNF</sequence>
<keyword evidence="3" id="KW-1185">Reference proteome</keyword>
<dbReference type="GeneID" id="94335856"/>
<dbReference type="InterPro" id="IPR027267">
    <property type="entry name" value="AH/BAR_dom_sf"/>
</dbReference>